<gene>
    <name evidence="2" type="ORF">ALC53_04102</name>
</gene>
<reference evidence="2 3" key="1">
    <citation type="submission" date="2015-09" db="EMBL/GenBank/DDBJ databases">
        <title>Atta colombica WGS genome.</title>
        <authorList>
            <person name="Nygaard S."/>
            <person name="Hu H."/>
            <person name="Boomsma J."/>
            <person name="Zhang G."/>
        </authorList>
    </citation>
    <scope>NUCLEOTIDE SEQUENCE [LARGE SCALE GENOMIC DNA]</scope>
    <source>
        <strain evidence="2">Treedump-2</strain>
        <tissue evidence="2">Whole body</tissue>
    </source>
</reference>
<keyword evidence="3" id="KW-1185">Reference proteome</keyword>
<evidence type="ECO:0000256" key="1">
    <source>
        <dbReference type="SAM" id="MobiDB-lite"/>
    </source>
</evidence>
<accession>A0A195BL58</accession>
<dbReference type="EMBL" id="KQ976441">
    <property type="protein sequence ID" value="KYM86402.1"/>
    <property type="molecule type" value="Genomic_DNA"/>
</dbReference>
<feature type="region of interest" description="Disordered" evidence="1">
    <location>
        <begin position="181"/>
        <end position="275"/>
    </location>
</feature>
<evidence type="ECO:0000313" key="2">
    <source>
        <dbReference type="EMBL" id="KYM86402.1"/>
    </source>
</evidence>
<name>A0A195BL58_9HYME</name>
<dbReference type="Proteomes" id="UP000078540">
    <property type="component" value="Unassembled WGS sequence"/>
</dbReference>
<organism evidence="2 3">
    <name type="scientific">Atta colombica</name>
    <dbReference type="NCBI Taxonomy" id="520822"/>
    <lineage>
        <taxon>Eukaryota</taxon>
        <taxon>Metazoa</taxon>
        <taxon>Ecdysozoa</taxon>
        <taxon>Arthropoda</taxon>
        <taxon>Hexapoda</taxon>
        <taxon>Insecta</taxon>
        <taxon>Pterygota</taxon>
        <taxon>Neoptera</taxon>
        <taxon>Endopterygota</taxon>
        <taxon>Hymenoptera</taxon>
        <taxon>Apocrita</taxon>
        <taxon>Aculeata</taxon>
        <taxon>Formicoidea</taxon>
        <taxon>Formicidae</taxon>
        <taxon>Myrmicinae</taxon>
        <taxon>Atta</taxon>
    </lineage>
</organism>
<dbReference type="AlphaFoldDB" id="A0A195BL58"/>
<evidence type="ECO:0000313" key="3">
    <source>
        <dbReference type="Proteomes" id="UP000078540"/>
    </source>
</evidence>
<feature type="compositionally biased region" description="Low complexity" evidence="1">
    <location>
        <begin position="224"/>
        <end position="261"/>
    </location>
</feature>
<protein>
    <submittedName>
        <fullName evidence="2">Uncharacterized protein</fullName>
    </submittedName>
</protein>
<feature type="compositionally biased region" description="Basic residues" evidence="1">
    <location>
        <begin position="200"/>
        <end position="209"/>
    </location>
</feature>
<sequence>MSKAGSFTVLPYAMTKDNGWAMRIRTDSTGCKVASSILNGDSLKVVTRSETKQREARRTRPERQEEVLGERKIKVRWEKILVMVVDRCMGNGKRRENRAGILVSVSVEENEIVVDNLDAARSHTYLSVTCVHGECTDDPYAWCNDGTARSRGGLSQKGLENVQTLRGVGGLFFTSTKREGLANTTKAKAAPDTSESAKVVRQRREAHRQRKEDSPQQPHRWQLSLSGGCTSTSKSSSNSSTTSTISSSSSSNSSSSSSSSSSGGGGNLPPKAQNVAHAHPGIEPAEAQRHRRTSRQVSQYVWRTVRERTYTFLIHIRLSMVFATDPIRQMKRTLMRRGMEREDHLALWVPYVSTMETRNDTIR</sequence>
<proteinExistence type="predicted"/>